<dbReference type="SMART" id="SM00671">
    <property type="entry name" value="SEL1"/>
    <property type="match status" value="2"/>
</dbReference>
<dbReference type="PANTHER" id="PTHR22576:SF37">
    <property type="entry name" value="MUCOSA-ASSOCIATED LYMPHOID TISSUE LYMPHOMA TRANSLOCATION PROTEIN 1"/>
    <property type="match status" value="1"/>
</dbReference>
<dbReference type="InterPro" id="IPR029030">
    <property type="entry name" value="Caspase-like_dom_sf"/>
</dbReference>
<evidence type="ECO:0000313" key="3">
    <source>
        <dbReference type="Proteomes" id="UP000198862"/>
    </source>
</evidence>
<dbReference type="Pfam" id="PF00656">
    <property type="entry name" value="Peptidase_C14"/>
    <property type="match status" value="1"/>
</dbReference>
<protein>
    <submittedName>
        <fullName evidence="2">Sel1 repeat-containing protein</fullName>
    </submittedName>
</protein>
<sequence length="509" mass="56524">MVVDCLLPSQVRRLGSMTYAAARKAIKTSASECEIRGGEYVAFDRANNASTLKVWLPLAKEGDAKAQTYLGEMYEKGLGIEPDFISAAHWYLKAAEQGFSRAQINLGHLFEQGLGLMQDKKMALFWYQQASNIKGVSPQLKSKIKPHNANATILIIEPELDQRGIRIVTSKPNEPAKETLIIGQVQSPHAIKQVLINQKPVKLMGSMFKGYVLSNLVDIKITAIDEFNNKSMLTFPLNQSSQNIALQEYKELGMIFNQKNYNQKKYHALIIGNNNYKSLPILNTATKDAKAINQVLKSLYGFSTTMMIDVDRYQIVSALNDLKQNFSDDTHLLIYYAGHGQLDNINRRGYWLPIDAELNSPANWISNIMVTDMLNIMPAKQLLIIADSCYSGMMSRSALGVIDNATKINNKLELLNSLSDAKSRIAFTSGGIAPVLDSINGENSVFAAELIQALKNNKGVLTGYALFQAILPHVKSNVSKVGFEQVPEYAPLKFAGHETGDFVFYKLIN</sequence>
<organism evidence="2 3">
    <name type="scientific">Pseudoalteromonas denitrificans DSM 6059</name>
    <dbReference type="NCBI Taxonomy" id="1123010"/>
    <lineage>
        <taxon>Bacteria</taxon>
        <taxon>Pseudomonadati</taxon>
        <taxon>Pseudomonadota</taxon>
        <taxon>Gammaproteobacteria</taxon>
        <taxon>Alteromonadales</taxon>
        <taxon>Pseudoalteromonadaceae</taxon>
        <taxon>Pseudoalteromonas</taxon>
    </lineage>
</organism>
<dbReference type="Gene3D" id="1.25.40.10">
    <property type="entry name" value="Tetratricopeptide repeat domain"/>
    <property type="match status" value="1"/>
</dbReference>
<dbReference type="RefSeq" id="WP_218156514.1">
    <property type="nucleotide sequence ID" value="NZ_FOLO01000017.1"/>
</dbReference>
<dbReference type="InterPro" id="IPR011600">
    <property type="entry name" value="Pept_C14_caspase"/>
</dbReference>
<dbReference type="AlphaFoldDB" id="A0A1I1LS66"/>
<dbReference type="PROSITE" id="PS50208">
    <property type="entry name" value="CASPASE_P20"/>
    <property type="match status" value="1"/>
</dbReference>
<dbReference type="GO" id="GO:0004197">
    <property type="term" value="F:cysteine-type endopeptidase activity"/>
    <property type="evidence" value="ECO:0007669"/>
    <property type="project" value="InterPro"/>
</dbReference>
<dbReference type="Gene3D" id="3.40.50.1460">
    <property type="match status" value="1"/>
</dbReference>
<dbReference type="InterPro" id="IPR052039">
    <property type="entry name" value="Caspase-related_regulators"/>
</dbReference>
<dbReference type="EMBL" id="FOLO01000017">
    <property type="protein sequence ID" value="SFC75352.1"/>
    <property type="molecule type" value="Genomic_DNA"/>
</dbReference>
<dbReference type="PANTHER" id="PTHR22576">
    <property type="entry name" value="MUCOSA ASSOCIATED LYMPHOID TISSUE LYMPHOMA TRANSLOCATION PROTEIN 1/PARACASPASE"/>
    <property type="match status" value="1"/>
</dbReference>
<evidence type="ECO:0000259" key="1">
    <source>
        <dbReference type="PROSITE" id="PS50208"/>
    </source>
</evidence>
<dbReference type="SUPFAM" id="SSF81901">
    <property type="entry name" value="HCP-like"/>
    <property type="match status" value="1"/>
</dbReference>
<gene>
    <name evidence="2" type="ORF">SAMN02745724_02463</name>
</gene>
<evidence type="ECO:0000313" key="2">
    <source>
        <dbReference type="EMBL" id="SFC75352.1"/>
    </source>
</evidence>
<dbReference type="Pfam" id="PF08238">
    <property type="entry name" value="Sel1"/>
    <property type="match status" value="2"/>
</dbReference>
<reference evidence="2 3" key="1">
    <citation type="submission" date="2016-10" db="EMBL/GenBank/DDBJ databases">
        <authorList>
            <person name="de Groot N.N."/>
        </authorList>
    </citation>
    <scope>NUCLEOTIDE SEQUENCE [LARGE SCALE GENOMIC DNA]</scope>
    <source>
        <strain evidence="2 3">DSM 6059</strain>
    </source>
</reference>
<dbReference type="SUPFAM" id="SSF52129">
    <property type="entry name" value="Caspase-like"/>
    <property type="match status" value="1"/>
</dbReference>
<dbReference type="InterPro" id="IPR001309">
    <property type="entry name" value="Pept_C14_p20"/>
</dbReference>
<dbReference type="STRING" id="1123010.SAMN02745724_02463"/>
<name>A0A1I1LS66_9GAMM</name>
<dbReference type="GO" id="GO:0006508">
    <property type="term" value="P:proteolysis"/>
    <property type="evidence" value="ECO:0007669"/>
    <property type="project" value="InterPro"/>
</dbReference>
<dbReference type="Proteomes" id="UP000198862">
    <property type="component" value="Unassembled WGS sequence"/>
</dbReference>
<dbReference type="InterPro" id="IPR006597">
    <property type="entry name" value="Sel1-like"/>
</dbReference>
<dbReference type="InterPro" id="IPR011990">
    <property type="entry name" value="TPR-like_helical_dom_sf"/>
</dbReference>
<accession>A0A1I1LS66</accession>
<proteinExistence type="predicted"/>
<keyword evidence="3" id="KW-1185">Reference proteome</keyword>
<feature type="domain" description="Caspase family p20" evidence="1">
    <location>
        <begin position="264"/>
        <end position="389"/>
    </location>
</feature>